<accession>A0A6P5FFP7</accession>
<dbReference type="Gene3D" id="1.10.110.10">
    <property type="entry name" value="Plant lipid-transfer and hydrophobic proteins"/>
    <property type="match status" value="1"/>
</dbReference>
<dbReference type="SUPFAM" id="SSF47699">
    <property type="entry name" value="Bifunctional inhibitor/lipid-transfer protein/seed storage 2S albumin"/>
    <property type="match status" value="1"/>
</dbReference>
<organism evidence="4 5">
    <name type="scientific">Ananas comosus</name>
    <name type="common">Pineapple</name>
    <name type="synonym">Ananas ananas</name>
    <dbReference type="NCBI Taxonomy" id="4615"/>
    <lineage>
        <taxon>Eukaryota</taxon>
        <taxon>Viridiplantae</taxon>
        <taxon>Streptophyta</taxon>
        <taxon>Embryophyta</taxon>
        <taxon>Tracheophyta</taxon>
        <taxon>Spermatophyta</taxon>
        <taxon>Magnoliopsida</taxon>
        <taxon>Liliopsida</taxon>
        <taxon>Poales</taxon>
        <taxon>Bromeliaceae</taxon>
        <taxon>Bromelioideae</taxon>
        <taxon>Ananas</taxon>
    </lineage>
</organism>
<comment type="function">
    <text evidence="1">Plant non-specific lipid-transfer proteins transfer phospholipids as well as galactolipids across membranes. May play a role in wax or cutin deposition in the cell walls of expanding epidermal cells and certain secretory tissues.</text>
</comment>
<dbReference type="InterPro" id="IPR036312">
    <property type="entry name" value="Bifun_inhib/LTP/seed_sf"/>
</dbReference>
<dbReference type="OrthoDB" id="1890443at2759"/>
<dbReference type="CDD" id="cd01960">
    <property type="entry name" value="nsLTP1"/>
    <property type="match status" value="1"/>
</dbReference>
<dbReference type="RefSeq" id="XP_020092065.1">
    <property type="nucleotide sequence ID" value="XM_020236476.1"/>
</dbReference>
<keyword evidence="1" id="KW-0446">Lipid-binding</keyword>
<comment type="similarity">
    <text evidence="1">Belongs to the plant LTP family.</text>
</comment>
<dbReference type="InterPro" id="IPR000528">
    <property type="entry name" value="Plant_nsLTP"/>
</dbReference>
<evidence type="ECO:0000313" key="5">
    <source>
        <dbReference type="RefSeq" id="XP_020092065.1"/>
    </source>
</evidence>
<proteinExistence type="inferred from homology"/>
<sequence length="114" mass="12243">MRRALATLVMAAAVAAYVMAEPAQALSCGDVSSNLAQCVKYLTGQQARPTGPCCGGVRRLKAMAATTADRRLACNCMRSAASRMKSLRYDLVNALPRQCAVPLNFFIDLNKCNQ</sequence>
<dbReference type="GO" id="GO:0006869">
    <property type="term" value="P:lipid transport"/>
    <property type="evidence" value="ECO:0007669"/>
    <property type="project" value="InterPro"/>
</dbReference>
<dbReference type="SMART" id="SM00499">
    <property type="entry name" value="AAI"/>
    <property type="match status" value="1"/>
</dbReference>
<dbReference type="Pfam" id="PF00234">
    <property type="entry name" value="Tryp_alpha_amyl"/>
    <property type="match status" value="1"/>
</dbReference>
<evidence type="ECO:0000259" key="3">
    <source>
        <dbReference type="SMART" id="SM00499"/>
    </source>
</evidence>
<keyword evidence="2" id="KW-0732">Signal</keyword>
<dbReference type="AlphaFoldDB" id="A0A6P5FFP7"/>
<dbReference type="GeneID" id="109712733"/>
<reference evidence="5" key="2">
    <citation type="submission" date="2025-08" db="UniProtKB">
        <authorList>
            <consortium name="RefSeq"/>
        </authorList>
    </citation>
    <scope>IDENTIFICATION</scope>
    <source>
        <tissue evidence="5">Leaf</tissue>
    </source>
</reference>
<name>A0A6P5FFP7_ANACO</name>
<protein>
    <recommendedName>
        <fullName evidence="1">Non-specific lipid-transfer protein</fullName>
    </recommendedName>
</protein>
<dbReference type="PRINTS" id="PR00382">
    <property type="entry name" value="LIPIDTRNSFER"/>
</dbReference>
<feature type="chain" id="PRO_5027872461" description="Non-specific lipid-transfer protein" evidence="2">
    <location>
        <begin position="21"/>
        <end position="114"/>
    </location>
</feature>
<dbReference type="PANTHER" id="PTHR33076">
    <property type="entry name" value="NON-SPECIFIC LIPID-TRANSFER PROTEIN 2-RELATED"/>
    <property type="match status" value="1"/>
</dbReference>
<dbReference type="InterPro" id="IPR016140">
    <property type="entry name" value="Bifunc_inhib/LTP/seed_store"/>
</dbReference>
<dbReference type="Gramene" id="Aco005091.1.mrna1">
    <property type="protein sequence ID" value="Aco005091.1.mrna1.cds1"/>
    <property type="gene ID" value="Aco005091.1.path1"/>
</dbReference>
<keyword evidence="1" id="KW-0813">Transport</keyword>
<evidence type="ECO:0000256" key="1">
    <source>
        <dbReference type="RuleBase" id="RU000628"/>
    </source>
</evidence>
<feature type="signal peptide" evidence="2">
    <location>
        <begin position="1"/>
        <end position="20"/>
    </location>
</feature>
<gene>
    <name evidence="5" type="primary">LOC109712733</name>
</gene>
<keyword evidence="4" id="KW-1185">Reference proteome</keyword>
<reference evidence="4" key="1">
    <citation type="journal article" date="2015" name="Nat. Genet.">
        <title>The pineapple genome and the evolution of CAM photosynthesis.</title>
        <authorList>
            <person name="Ming R."/>
            <person name="VanBuren R."/>
            <person name="Wai C.M."/>
            <person name="Tang H."/>
            <person name="Schatz M.C."/>
            <person name="Bowers J.E."/>
            <person name="Lyons E."/>
            <person name="Wang M.L."/>
            <person name="Chen J."/>
            <person name="Biggers E."/>
            <person name="Zhang J."/>
            <person name="Huang L."/>
            <person name="Zhang L."/>
            <person name="Miao W."/>
            <person name="Zhang J."/>
            <person name="Ye Z."/>
            <person name="Miao C."/>
            <person name="Lin Z."/>
            <person name="Wang H."/>
            <person name="Zhou H."/>
            <person name="Yim W.C."/>
            <person name="Priest H.D."/>
            <person name="Zheng C."/>
            <person name="Woodhouse M."/>
            <person name="Edger P.P."/>
            <person name="Guyot R."/>
            <person name="Guo H.B."/>
            <person name="Guo H."/>
            <person name="Zheng G."/>
            <person name="Singh R."/>
            <person name="Sharma A."/>
            <person name="Min X."/>
            <person name="Zheng Y."/>
            <person name="Lee H."/>
            <person name="Gurtowski J."/>
            <person name="Sedlazeck F.J."/>
            <person name="Harkess A."/>
            <person name="McKain M.R."/>
            <person name="Liao Z."/>
            <person name="Fang J."/>
            <person name="Liu J."/>
            <person name="Zhang X."/>
            <person name="Zhang Q."/>
            <person name="Hu W."/>
            <person name="Qin Y."/>
            <person name="Wang K."/>
            <person name="Chen L.Y."/>
            <person name="Shirley N."/>
            <person name="Lin Y.R."/>
            <person name="Liu L.Y."/>
            <person name="Hernandez A.G."/>
            <person name="Wright C.L."/>
            <person name="Bulone V."/>
            <person name="Tuskan G.A."/>
            <person name="Heath K."/>
            <person name="Zee F."/>
            <person name="Moore P.H."/>
            <person name="Sunkar R."/>
            <person name="Leebens-Mack J.H."/>
            <person name="Mockler T."/>
            <person name="Bennetzen J.L."/>
            <person name="Freeling M."/>
            <person name="Sankoff D."/>
            <person name="Paterson A.H."/>
            <person name="Zhu X."/>
            <person name="Yang X."/>
            <person name="Smith J.A."/>
            <person name="Cushman J.C."/>
            <person name="Paull R.E."/>
            <person name="Yu Q."/>
        </authorList>
    </citation>
    <scope>NUCLEOTIDE SEQUENCE [LARGE SCALE GENOMIC DNA]</scope>
    <source>
        <strain evidence="4">cv. F153</strain>
    </source>
</reference>
<feature type="domain" description="Bifunctional inhibitor/plant lipid transfer protein/seed storage helical" evidence="3">
    <location>
        <begin position="28"/>
        <end position="112"/>
    </location>
</feature>
<dbReference type="Proteomes" id="UP000515123">
    <property type="component" value="Linkage group 7"/>
</dbReference>
<evidence type="ECO:0000256" key="2">
    <source>
        <dbReference type="SAM" id="SignalP"/>
    </source>
</evidence>
<evidence type="ECO:0000313" key="4">
    <source>
        <dbReference type="Proteomes" id="UP000515123"/>
    </source>
</evidence>
<dbReference type="GO" id="GO:0008289">
    <property type="term" value="F:lipid binding"/>
    <property type="evidence" value="ECO:0007669"/>
    <property type="project" value="UniProtKB-KW"/>
</dbReference>